<keyword evidence="6 8" id="KW-0418">Kinase</keyword>
<dbReference type="InterPro" id="IPR036393">
    <property type="entry name" value="AceGlu_kinase-like_sf"/>
</dbReference>
<dbReference type="EC" id="2.7.2.11" evidence="8"/>
<evidence type="ECO:0000256" key="4">
    <source>
        <dbReference type="ARBA" id="ARBA00022679"/>
    </source>
</evidence>
<dbReference type="CDD" id="cd04242">
    <property type="entry name" value="AAK_G5K_ProB"/>
    <property type="match status" value="1"/>
</dbReference>
<dbReference type="AlphaFoldDB" id="A0A7X1E8K0"/>
<dbReference type="InterPro" id="IPR041739">
    <property type="entry name" value="G5K_ProB"/>
</dbReference>
<evidence type="ECO:0000259" key="9">
    <source>
        <dbReference type="SMART" id="SM00359"/>
    </source>
</evidence>
<dbReference type="InterPro" id="IPR036974">
    <property type="entry name" value="PUA_sf"/>
</dbReference>
<dbReference type="InterPro" id="IPR019797">
    <property type="entry name" value="Glutamate_5-kinase_CS"/>
</dbReference>
<dbReference type="PRINTS" id="PR00474">
    <property type="entry name" value="GLU5KINASE"/>
</dbReference>
<dbReference type="PIRSF" id="PIRSF000729">
    <property type="entry name" value="GK"/>
    <property type="match status" value="1"/>
</dbReference>
<keyword evidence="1 8" id="KW-0963">Cytoplasm</keyword>
<dbReference type="PANTHER" id="PTHR43654:SF1">
    <property type="entry name" value="ISOPENTENYL PHOSPHATE KINASE"/>
    <property type="match status" value="1"/>
</dbReference>
<reference evidence="10 11" key="1">
    <citation type="submission" date="2020-07" db="EMBL/GenBank/DDBJ databases">
        <authorList>
            <person name="Feng X."/>
        </authorList>
    </citation>
    <scope>NUCLEOTIDE SEQUENCE [LARGE SCALE GENOMIC DNA]</scope>
    <source>
        <strain evidence="10 11">JCM23202</strain>
    </source>
</reference>
<feature type="binding site" evidence="8">
    <location>
        <position position="146"/>
    </location>
    <ligand>
        <name>substrate</name>
    </ligand>
</feature>
<keyword evidence="7 8" id="KW-0067">ATP-binding</keyword>
<feature type="binding site" evidence="8">
    <location>
        <position position="134"/>
    </location>
    <ligand>
        <name>substrate</name>
    </ligand>
</feature>
<comment type="similarity">
    <text evidence="8">Belongs to the glutamate 5-kinase family.</text>
</comment>
<dbReference type="Pfam" id="PF00696">
    <property type="entry name" value="AA_kinase"/>
    <property type="match status" value="1"/>
</dbReference>
<evidence type="ECO:0000256" key="1">
    <source>
        <dbReference type="ARBA" id="ARBA00022490"/>
    </source>
</evidence>
<name>A0A7X1E8K0_9BACT</name>
<dbReference type="PROSITE" id="PS50890">
    <property type="entry name" value="PUA"/>
    <property type="match status" value="1"/>
</dbReference>
<dbReference type="UniPathway" id="UPA00098">
    <property type="reaction ID" value="UER00359"/>
</dbReference>
<dbReference type="Pfam" id="PF01472">
    <property type="entry name" value="PUA"/>
    <property type="match status" value="1"/>
</dbReference>
<dbReference type="Gene3D" id="3.40.1160.10">
    <property type="entry name" value="Acetylglutamate kinase-like"/>
    <property type="match status" value="1"/>
</dbReference>
<evidence type="ECO:0000256" key="3">
    <source>
        <dbReference type="ARBA" id="ARBA00022650"/>
    </source>
</evidence>
<dbReference type="GO" id="GO:0003723">
    <property type="term" value="F:RNA binding"/>
    <property type="evidence" value="ECO:0007669"/>
    <property type="project" value="InterPro"/>
</dbReference>
<keyword evidence="11" id="KW-1185">Reference proteome</keyword>
<dbReference type="InterPro" id="IPR001057">
    <property type="entry name" value="Glu/AcGlu_kinase"/>
</dbReference>
<comment type="function">
    <text evidence="8">Catalyzes the transfer of a phosphate group to glutamate to form L-glutamate 5-phosphate.</text>
</comment>
<comment type="subcellular location">
    <subcellularLocation>
        <location evidence="8">Cytoplasm</location>
    </subcellularLocation>
</comment>
<feature type="binding site" evidence="8">
    <location>
        <position position="47"/>
    </location>
    <ligand>
        <name>substrate</name>
    </ligand>
</feature>
<sequence length="361" mass="38558">MRRVVIKLGTGILTHGIGQVDTDRINKICSQVAELRKRGIETLIVSSGAVGMGMGVLNLQARPKTMAKQQACAAIGQSRLIQCWQDGLSPHGLIGGQVLLTHDDLRIRNRYVNAKATIDQLLAFGVVPIINENDTVSSYEIRFGNNDILGAMVASLCDADQYQILSTAPGLIDMDGDGLIIPVVEKITPEIQALAKGTNSPTAVGGMVSKLDAAILAADSGSETYIANGAAENIILRIIDGEQVGTRFLRSTKPMGSKKRWLAYFQRSSGSLTIDSGASEAIIQKGSSLLAAGVTGFKGVFRTGDVVDIQNADGETIARGEISFSSTEMTSIFNKTASELNELYPDRTRLEVVHRDALVLL</sequence>
<dbReference type="InterPro" id="IPR001048">
    <property type="entry name" value="Asp/Glu/Uridylate_kinase"/>
</dbReference>
<dbReference type="Proteomes" id="UP000526501">
    <property type="component" value="Unassembled WGS sequence"/>
</dbReference>
<dbReference type="InterPro" id="IPR015947">
    <property type="entry name" value="PUA-like_sf"/>
</dbReference>
<dbReference type="GO" id="GO:0055129">
    <property type="term" value="P:L-proline biosynthetic process"/>
    <property type="evidence" value="ECO:0007669"/>
    <property type="project" value="UniProtKB-UniRule"/>
</dbReference>
<evidence type="ECO:0000256" key="2">
    <source>
        <dbReference type="ARBA" id="ARBA00022605"/>
    </source>
</evidence>
<keyword evidence="4 8" id="KW-0808">Transferase</keyword>
<dbReference type="PROSITE" id="PS00902">
    <property type="entry name" value="GLUTAMATE_5_KINASE"/>
    <property type="match status" value="1"/>
</dbReference>
<dbReference type="NCBIfam" id="TIGR01027">
    <property type="entry name" value="proB"/>
    <property type="match status" value="1"/>
</dbReference>
<dbReference type="HAMAP" id="MF_00456">
    <property type="entry name" value="ProB"/>
    <property type="match status" value="1"/>
</dbReference>
<comment type="caution">
    <text evidence="10">The sequence shown here is derived from an EMBL/GenBank/DDBJ whole genome shotgun (WGS) entry which is preliminary data.</text>
</comment>
<dbReference type="GO" id="GO:0004349">
    <property type="term" value="F:glutamate 5-kinase activity"/>
    <property type="evidence" value="ECO:0007669"/>
    <property type="project" value="UniProtKB-UniRule"/>
</dbReference>
<feature type="binding site" evidence="8">
    <location>
        <position position="7"/>
    </location>
    <ligand>
        <name>ATP</name>
        <dbReference type="ChEBI" id="CHEBI:30616"/>
    </ligand>
</feature>
<dbReference type="EMBL" id="JACHVC010000005">
    <property type="protein sequence ID" value="MBC2604867.1"/>
    <property type="molecule type" value="Genomic_DNA"/>
</dbReference>
<dbReference type="InterPro" id="IPR011529">
    <property type="entry name" value="Glu_5kinase"/>
</dbReference>
<organism evidence="10 11">
    <name type="scientific">Pelagicoccus albus</name>
    <dbReference type="NCBI Taxonomy" id="415222"/>
    <lineage>
        <taxon>Bacteria</taxon>
        <taxon>Pseudomonadati</taxon>
        <taxon>Verrucomicrobiota</taxon>
        <taxon>Opitutia</taxon>
        <taxon>Puniceicoccales</taxon>
        <taxon>Pelagicoccaceae</taxon>
        <taxon>Pelagicoccus</taxon>
    </lineage>
</organism>
<dbReference type="RefSeq" id="WP_185658760.1">
    <property type="nucleotide sequence ID" value="NZ_CAWPOO010000005.1"/>
</dbReference>
<dbReference type="GO" id="GO:0005829">
    <property type="term" value="C:cytosol"/>
    <property type="evidence" value="ECO:0007669"/>
    <property type="project" value="TreeGrafter"/>
</dbReference>
<feature type="domain" description="PUA" evidence="9">
    <location>
        <begin position="270"/>
        <end position="353"/>
    </location>
</feature>
<dbReference type="GO" id="GO:0005524">
    <property type="term" value="F:ATP binding"/>
    <property type="evidence" value="ECO:0007669"/>
    <property type="project" value="UniProtKB-KW"/>
</dbReference>
<dbReference type="Gene3D" id="2.30.130.10">
    <property type="entry name" value="PUA domain"/>
    <property type="match status" value="1"/>
</dbReference>
<evidence type="ECO:0000313" key="11">
    <source>
        <dbReference type="Proteomes" id="UP000526501"/>
    </source>
</evidence>
<evidence type="ECO:0000313" key="10">
    <source>
        <dbReference type="EMBL" id="MBC2604867.1"/>
    </source>
</evidence>
<evidence type="ECO:0000256" key="6">
    <source>
        <dbReference type="ARBA" id="ARBA00022777"/>
    </source>
</evidence>
<dbReference type="PANTHER" id="PTHR43654">
    <property type="entry name" value="GLUTAMATE 5-KINASE"/>
    <property type="match status" value="1"/>
</dbReference>
<comment type="pathway">
    <text evidence="8">Amino-acid biosynthesis; L-proline biosynthesis; L-glutamate 5-semialdehyde from L-glutamate: step 1/2.</text>
</comment>
<keyword evidence="2 8" id="KW-0028">Amino-acid biosynthesis</keyword>
<dbReference type="InterPro" id="IPR002478">
    <property type="entry name" value="PUA"/>
</dbReference>
<gene>
    <name evidence="8 10" type="primary">proB</name>
    <name evidence="10" type="ORF">H5P27_02310</name>
</gene>
<evidence type="ECO:0000256" key="8">
    <source>
        <dbReference type="HAMAP-Rule" id="MF_00456"/>
    </source>
</evidence>
<dbReference type="CDD" id="cd21157">
    <property type="entry name" value="PUA_G5K"/>
    <property type="match status" value="1"/>
</dbReference>
<dbReference type="FunFam" id="3.40.1160.10:FF:000006">
    <property type="entry name" value="Glutamate 5-kinase"/>
    <property type="match status" value="1"/>
</dbReference>
<proteinExistence type="inferred from homology"/>
<evidence type="ECO:0000256" key="5">
    <source>
        <dbReference type="ARBA" id="ARBA00022741"/>
    </source>
</evidence>
<comment type="catalytic activity">
    <reaction evidence="8">
        <text>L-glutamate + ATP = L-glutamyl 5-phosphate + ADP</text>
        <dbReference type="Rhea" id="RHEA:14877"/>
        <dbReference type="ChEBI" id="CHEBI:29985"/>
        <dbReference type="ChEBI" id="CHEBI:30616"/>
        <dbReference type="ChEBI" id="CHEBI:58274"/>
        <dbReference type="ChEBI" id="CHEBI:456216"/>
        <dbReference type="EC" id="2.7.2.11"/>
    </reaction>
</comment>
<dbReference type="SMART" id="SM00359">
    <property type="entry name" value="PUA"/>
    <property type="match status" value="1"/>
</dbReference>
<comment type="caution">
    <text evidence="8">Lacks conserved residue(s) required for the propagation of feature annotation.</text>
</comment>
<accession>A0A7X1E8K0</accession>
<evidence type="ECO:0000256" key="7">
    <source>
        <dbReference type="ARBA" id="ARBA00022840"/>
    </source>
</evidence>
<keyword evidence="3 8" id="KW-0641">Proline biosynthesis</keyword>
<dbReference type="SUPFAM" id="SSF53633">
    <property type="entry name" value="Carbamate kinase-like"/>
    <property type="match status" value="1"/>
</dbReference>
<dbReference type="InterPro" id="IPR005715">
    <property type="entry name" value="Glu_5kinase/COase_Synthase"/>
</dbReference>
<protein>
    <recommendedName>
        <fullName evidence="8">Glutamate 5-kinase</fullName>
        <ecNumber evidence="8">2.7.2.11</ecNumber>
    </recommendedName>
    <alternativeName>
        <fullName evidence="8">Gamma-glutamyl kinase</fullName>
        <shortName evidence="8">GK</shortName>
    </alternativeName>
</protein>
<dbReference type="SUPFAM" id="SSF88697">
    <property type="entry name" value="PUA domain-like"/>
    <property type="match status" value="1"/>
</dbReference>
<keyword evidence="5 8" id="KW-0547">Nucleotide-binding</keyword>